<name>A0A6G4HNK9_CLOBO</name>
<gene>
    <name evidence="1" type="ORF">FDG29_01275</name>
</gene>
<proteinExistence type="predicted"/>
<dbReference type="EMBL" id="SXEU01000001">
    <property type="protein sequence ID" value="NFV14812.1"/>
    <property type="molecule type" value="Genomic_DNA"/>
</dbReference>
<dbReference type="RefSeq" id="WP_085296230.1">
    <property type="nucleotide sequence ID" value="NZ_CP013843.1"/>
</dbReference>
<dbReference type="AlphaFoldDB" id="A0A6G4HNK9"/>
<reference evidence="1" key="1">
    <citation type="submission" date="2019-04" db="EMBL/GenBank/DDBJ databases">
        <title>Genome sequencing of Clostridium botulinum Groups I-IV and Clostridium butyricum.</title>
        <authorList>
            <person name="Brunt J."/>
            <person name="Van Vliet A.H.M."/>
            <person name="Stringer S.C."/>
            <person name="Carter A.T."/>
            <person name="Peck M.W."/>
        </authorList>
    </citation>
    <scope>NUCLEOTIDE SEQUENCE</scope>
    <source>
        <strain evidence="1">751/1</strain>
    </source>
</reference>
<sequence>MPNLFPEDVNLEENNIEELEETIIDFKGSYLFDFKTGEFVTNPDGTIAKANDLEAYVQWCYKAMATPRYKLAYSDLYGQEFKNIIGQDISKDAMELEIKRMTEETLMVHPRTKDVDNFIFKWSENKEEVYYEFEIITIDEEKFMLHSELKVW</sequence>
<accession>A0A6G4HNK9</accession>
<comment type="caution">
    <text evidence="1">The sequence shown here is derived from an EMBL/GenBank/DDBJ whole genome shotgun (WGS) entry which is preliminary data.</text>
</comment>
<evidence type="ECO:0000313" key="1">
    <source>
        <dbReference type="EMBL" id="NFV14812.1"/>
    </source>
</evidence>
<protein>
    <submittedName>
        <fullName evidence="1">DUF2634 domain-containing protein</fullName>
    </submittedName>
</protein>
<organism evidence="1">
    <name type="scientific">Clostridium botulinum</name>
    <dbReference type="NCBI Taxonomy" id="1491"/>
    <lineage>
        <taxon>Bacteria</taxon>
        <taxon>Bacillati</taxon>
        <taxon>Bacillota</taxon>
        <taxon>Clostridia</taxon>
        <taxon>Eubacteriales</taxon>
        <taxon>Clostridiaceae</taxon>
        <taxon>Clostridium</taxon>
    </lineage>
</organism>
<dbReference type="Pfam" id="PF10934">
    <property type="entry name" value="Sheath_initiator"/>
    <property type="match status" value="1"/>
</dbReference>
<dbReference type="InterPro" id="IPR020288">
    <property type="entry name" value="Sheath_initiator"/>
</dbReference>